<dbReference type="EMBL" id="RRYP01029744">
    <property type="protein sequence ID" value="TNV71609.1"/>
    <property type="molecule type" value="Genomic_DNA"/>
</dbReference>
<organism evidence="2 3">
    <name type="scientific">Halteria grandinella</name>
    <dbReference type="NCBI Taxonomy" id="5974"/>
    <lineage>
        <taxon>Eukaryota</taxon>
        <taxon>Sar</taxon>
        <taxon>Alveolata</taxon>
        <taxon>Ciliophora</taxon>
        <taxon>Intramacronucleata</taxon>
        <taxon>Spirotrichea</taxon>
        <taxon>Stichotrichia</taxon>
        <taxon>Sporadotrichida</taxon>
        <taxon>Halteriidae</taxon>
        <taxon>Halteria</taxon>
    </lineage>
</organism>
<keyword evidence="3" id="KW-1185">Reference proteome</keyword>
<dbReference type="Proteomes" id="UP000785679">
    <property type="component" value="Unassembled WGS sequence"/>
</dbReference>
<evidence type="ECO:0000313" key="2">
    <source>
        <dbReference type="EMBL" id="TNV71609.1"/>
    </source>
</evidence>
<reference evidence="2" key="1">
    <citation type="submission" date="2019-06" db="EMBL/GenBank/DDBJ databases">
        <authorList>
            <person name="Zheng W."/>
        </authorList>
    </citation>
    <scope>NUCLEOTIDE SEQUENCE</scope>
    <source>
        <strain evidence="2">QDHG01</strain>
    </source>
</reference>
<evidence type="ECO:0000256" key="1">
    <source>
        <dbReference type="SAM" id="MobiDB-lite"/>
    </source>
</evidence>
<comment type="caution">
    <text evidence="2">The sequence shown here is derived from an EMBL/GenBank/DDBJ whole genome shotgun (WGS) entry which is preliminary data.</text>
</comment>
<protein>
    <submittedName>
        <fullName evidence="2">Uncharacterized protein</fullName>
    </submittedName>
</protein>
<gene>
    <name evidence="2" type="ORF">FGO68_gene13102</name>
</gene>
<proteinExistence type="predicted"/>
<evidence type="ECO:0000313" key="3">
    <source>
        <dbReference type="Proteomes" id="UP000785679"/>
    </source>
</evidence>
<sequence length="122" mass="13907">MARRPHENRAGTTFHPEFERGLDGDDIVANETFVAPTERFDRASHGLDLRQGIHAGTDRKIRRKVRWQLTTQADGRLPILSERSGGRQSTSGFGSSTRRESRVIEVFYEIRISLSLSENQRV</sequence>
<dbReference type="AlphaFoldDB" id="A0A8J8NBG8"/>
<accession>A0A8J8NBG8</accession>
<name>A0A8J8NBG8_HALGN</name>
<feature type="region of interest" description="Disordered" evidence="1">
    <location>
        <begin position="1"/>
        <end position="23"/>
    </location>
</feature>